<proteinExistence type="predicted"/>
<protein>
    <submittedName>
        <fullName evidence="4">DUF4282 domain-containing protein</fullName>
    </submittedName>
</protein>
<reference evidence="4 8" key="3">
    <citation type="submission" date="2018-10" db="EMBL/GenBank/DDBJ databases">
        <title>Transmission dynamics of multidrug resistant bacteria on intensive care unit surfaces.</title>
        <authorList>
            <person name="D'Souza A.W."/>
            <person name="Potter R.F."/>
            <person name="Wallace M."/>
            <person name="Shupe A."/>
            <person name="Patel S."/>
            <person name="Sun S."/>
            <person name="Gul D."/>
            <person name="Kwon J.H."/>
            <person name="Andleeb S."/>
            <person name="Burnham C.-A.D."/>
            <person name="Dantas G."/>
        </authorList>
    </citation>
    <scope>NUCLEOTIDE SEQUENCE [LARGE SCALE GENOMIC DNA]</scope>
    <source>
        <strain evidence="4 8">PO_271</strain>
    </source>
</reference>
<dbReference type="Proteomes" id="UP000244052">
    <property type="component" value="Unassembled WGS sequence"/>
</dbReference>
<accession>A0A061CLY4</accession>
<evidence type="ECO:0000313" key="6">
    <source>
        <dbReference type="Proteomes" id="UP000244052"/>
    </source>
</evidence>
<dbReference type="AlphaFoldDB" id="A0A061CLY4"/>
<feature type="transmembrane region" description="Helical" evidence="1">
    <location>
        <begin position="12"/>
        <end position="36"/>
    </location>
</feature>
<reference evidence="5 7" key="2">
    <citation type="submission" date="2018-06" db="EMBL/GenBank/DDBJ databases">
        <authorList>
            <consortium name="Pathogen Informatics"/>
            <person name="Doyle S."/>
        </authorList>
    </citation>
    <scope>NUCLEOTIDE SEQUENCE [LARGE SCALE GENOMIC DNA]</scope>
    <source>
        <strain evidence="5 7">NCTC10860</strain>
    </source>
</reference>
<dbReference type="InterPro" id="IPR025557">
    <property type="entry name" value="DUF4282"/>
</dbReference>
<accession>A0A427HQJ4</accession>
<keyword evidence="1" id="KW-0472">Membrane</keyword>
<evidence type="ECO:0000256" key="1">
    <source>
        <dbReference type="SAM" id="Phobius"/>
    </source>
</evidence>
<dbReference type="Pfam" id="PF14110">
    <property type="entry name" value="DUF4282"/>
    <property type="match status" value="1"/>
</dbReference>
<reference evidence="3 6" key="1">
    <citation type="submission" date="2018-04" db="EMBL/GenBank/DDBJ databases">
        <title>Pseudomonas sp. nov., isolated from mangrove soil.</title>
        <authorList>
            <person name="Chen C."/>
        </authorList>
    </citation>
    <scope>NUCLEOTIDE SEQUENCE [LARGE SCALE GENOMIC DNA]</scope>
    <source>
        <strain evidence="3 6">JCM 14246</strain>
    </source>
</reference>
<evidence type="ECO:0000313" key="5">
    <source>
        <dbReference type="EMBL" id="SUD58273.1"/>
    </source>
</evidence>
<sequence>MRSLFFFDTMLTTTIITVVYWLGLLGVLVSSIGLIFNGSILVGLATLVGGAIAVRIWCELLVVIFKIHENLQKIANRE</sequence>
<keyword evidence="1" id="KW-0812">Transmembrane</keyword>
<feature type="transmembrane region" description="Helical" evidence="1">
    <location>
        <begin position="42"/>
        <end position="65"/>
    </location>
</feature>
<evidence type="ECO:0000313" key="3">
    <source>
        <dbReference type="EMBL" id="PTU80298.1"/>
    </source>
</evidence>
<dbReference type="EMBL" id="QASO01000026">
    <property type="protein sequence ID" value="PTU80298.1"/>
    <property type="molecule type" value="Genomic_DNA"/>
</dbReference>
<dbReference type="Proteomes" id="UP000272833">
    <property type="component" value="Unassembled WGS sequence"/>
</dbReference>
<gene>
    <name evidence="3" type="ORF">DBO86_04170</name>
    <name evidence="4" type="ORF">EGJ44_10605</name>
    <name evidence="2" type="ORF">N7671_10910</name>
    <name evidence="5" type="ORF">NCTC10860_00511</name>
</gene>
<evidence type="ECO:0000313" key="8">
    <source>
        <dbReference type="Proteomes" id="UP000272833"/>
    </source>
</evidence>
<dbReference type="Proteomes" id="UP001159292">
    <property type="component" value="Unassembled WGS sequence"/>
</dbReference>
<dbReference type="EMBL" id="JAOEET010000023">
    <property type="protein sequence ID" value="MDH0567733.1"/>
    <property type="molecule type" value="Genomic_DNA"/>
</dbReference>
<evidence type="ECO:0000313" key="7">
    <source>
        <dbReference type="Proteomes" id="UP000254084"/>
    </source>
</evidence>
<dbReference type="Proteomes" id="UP000254084">
    <property type="component" value="Unassembled WGS sequence"/>
</dbReference>
<name>A0A061CLY4_ECTOL</name>
<evidence type="ECO:0000313" key="4">
    <source>
        <dbReference type="EMBL" id="RRW36970.1"/>
    </source>
</evidence>
<dbReference type="EMBL" id="RHRS01000022">
    <property type="protein sequence ID" value="RRW36970.1"/>
    <property type="molecule type" value="Genomic_DNA"/>
</dbReference>
<dbReference type="EMBL" id="UGUW01000004">
    <property type="protein sequence ID" value="SUD58273.1"/>
    <property type="molecule type" value="Genomic_DNA"/>
</dbReference>
<keyword evidence="1" id="KW-1133">Transmembrane helix</keyword>
<accession>A0A2T5PRE0</accession>
<dbReference type="RefSeq" id="WP_003458561.1">
    <property type="nucleotide sequence ID" value="NZ_CAJQNA010000003.1"/>
</dbReference>
<keyword evidence="6" id="KW-1185">Reference proteome</keyword>
<reference evidence="2" key="4">
    <citation type="submission" date="2022-09" db="EMBL/GenBank/DDBJ databases">
        <title>Intensive care unit water sources are persistently colonized with multi-drug resistant bacteria and are the site of extensive horizontal gene transfer of antibiotic resistance genes.</title>
        <authorList>
            <person name="Diorio-Toth L."/>
        </authorList>
    </citation>
    <scope>NUCLEOTIDE SEQUENCE</scope>
    <source>
        <strain evidence="2">GD04000</strain>
    </source>
</reference>
<organism evidence="4 8">
    <name type="scientific">Ectopseudomonas oleovorans</name>
    <name type="common">Pseudomonas oleovorans</name>
    <dbReference type="NCBI Taxonomy" id="301"/>
    <lineage>
        <taxon>Bacteria</taxon>
        <taxon>Pseudomonadati</taxon>
        <taxon>Pseudomonadota</taxon>
        <taxon>Gammaproteobacteria</taxon>
        <taxon>Pseudomonadales</taxon>
        <taxon>Pseudomonadaceae</taxon>
        <taxon>Ectopseudomonas</taxon>
    </lineage>
</organism>
<evidence type="ECO:0000313" key="2">
    <source>
        <dbReference type="EMBL" id="MDH0567733.1"/>
    </source>
</evidence>